<name>A0A9R1NV90_TRITD</name>
<organism evidence="2 3">
    <name type="scientific">Triticum turgidum subsp. durum</name>
    <name type="common">Durum wheat</name>
    <name type="synonym">Triticum durum</name>
    <dbReference type="NCBI Taxonomy" id="4567"/>
    <lineage>
        <taxon>Eukaryota</taxon>
        <taxon>Viridiplantae</taxon>
        <taxon>Streptophyta</taxon>
        <taxon>Embryophyta</taxon>
        <taxon>Tracheophyta</taxon>
        <taxon>Spermatophyta</taxon>
        <taxon>Magnoliopsida</taxon>
        <taxon>Liliopsida</taxon>
        <taxon>Poales</taxon>
        <taxon>Poaceae</taxon>
        <taxon>BOP clade</taxon>
        <taxon>Pooideae</taxon>
        <taxon>Triticodae</taxon>
        <taxon>Triticeae</taxon>
        <taxon>Triticinae</taxon>
        <taxon>Triticum</taxon>
    </lineage>
</organism>
<dbReference type="PANTHER" id="PTHR33128:SF78">
    <property type="entry name" value="OS04G0387900 PROTEIN"/>
    <property type="match status" value="1"/>
</dbReference>
<dbReference type="EMBL" id="LT934113">
    <property type="protein sequence ID" value="VAH31792.1"/>
    <property type="molecule type" value="Genomic_DNA"/>
</dbReference>
<proteinExistence type="predicted"/>
<evidence type="ECO:0000313" key="3">
    <source>
        <dbReference type="Proteomes" id="UP000324705"/>
    </source>
</evidence>
<dbReference type="InterPro" id="IPR021775">
    <property type="entry name" value="DUF3339"/>
</dbReference>
<keyword evidence="1" id="KW-0812">Transmembrane</keyword>
<keyword evidence="1" id="KW-1133">Transmembrane helix</keyword>
<protein>
    <recommendedName>
        <fullName evidence="4">Transmembrane protein</fullName>
    </recommendedName>
</protein>
<evidence type="ECO:0000256" key="1">
    <source>
        <dbReference type="SAM" id="Phobius"/>
    </source>
</evidence>
<dbReference type="Proteomes" id="UP000324705">
    <property type="component" value="Chromosome 2A"/>
</dbReference>
<sequence length="137" mass="15340">MAERIDGGLAGDAGWKKKHLREPSKQLCMSRWPLIPPSLFLSTFLLAHPSHQHKRIFHHQQPRQPMVDWAPVVVGVVLFVVLTPGLLFELPGTYGRIDFGGLRTTGKSIFVHTLVFFTIFAVIILGFEVHIYTGAPS</sequence>
<evidence type="ECO:0008006" key="4">
    <source>
        <dbReference type="Google" id="ProtNLM"/>
    </source>
</evidence>
<dbReference type="OMA" id="HIYTGAP"/>
<evidence type="ECO:0000313" key="2">
    <source>
        <dbReference type="EMBL" id="VAH31792.1"/>
    </source>
</evidence>
<dbReference type="Gramene" id="TRITD2Av1G169510.1">
    <property type="protein sequence ID" value="TRITD2Av1G169510.1"/>
    <property type="gene ID" value="TRITD2Av1G169510"/>
</dbReference>
<dbReference type="Pfam" id="PF11820">
    <property type="entry name" value="DUF3339"/>
    <property type="match status" value="1"/>
</dbReference>
<keyword evidence="1" id="KW-0472">Membrane</keyword>
<gene>
    <name evidence="2" type="ORF">TRITD_2Av1G169510</name>
</gene>
<feature type="transmembrane region" description="Helical" evidence="1">
    <location>
        <begin position="109"/>
        <end position="132"/>
    </location>
</feature>
<feature type="transmembrane region" description="Helical" evidence="1">
    <location>
        <begin position="69"/>
        <end position="88"/>
    </location>
</feature>
<dbReference type="AlphaFoldDB" id="A0A9R1NV90"/>
<keyword evidence="3" id="KW-1185">Reference proteome</keyword>
<accession>A0A9R1NV90</accession>
<dbReference type="PANTHER" id="PTHR33128">
    <property type="entry name" value="OS05G0103400 PROTEIN"/>
    <property type="match status" value="1"/>
</dbReference>
<reference evidence="2 3" key="1">
    <citation type="submission" date="2017-09" db="EMBL/GenBank/DDBJ databases">
        <authorList>
            <consortium name="International Durum Wheat Genome Sequencing Consortium (IDWGSC)"/>
            <person name="Milanesi L."/>
        </authorList>
    </citation>
    <scope>NUCLEOTIDE SEQUENCE [LARGE SCALE GENOMIC DNA]</scope>
    <source>
        <strain evidence="3">cv. Svevo</strain>
    </source>
</reference>